<reference evidence="1 2" key="1">
    <citation type="submission" date="2020-07" db="EMBL/GenBank/DDBJ databases">
        <authorList>
            <person name="Sun Q."/>
        </authorList>
    </citation>
    <scope>NUCLEOTIDE SEQUENCE [LARGE SCALE GENOMIC DNA]</scope>
    <source>
        <strain evidence="1 2">CGMCC 1.13654</strain>
    </source>
</reference>
<evidence type="ECO:0000313" key="2">
    <source>
        <dbReference type="Proteomes" id="UP000570166"/>
    </source>
</evidence>
<proteinExistence type="predicted"/>
<dbReference type="SUPFAM" id="SSF46689">
    <property type="entry name" value="Homeodomain-like"/>
    <property type="match status" value="1"/>
</dbReference>
<comment type="caution">
    <text evidence="1">The sequence shown here is derived from an EMBL/GenBank/DDBJ whole genome shotgun (WGS) entry which is preliminary data.</text>
</comment>
<dbReference type="EMBL" id="JACEIB010000003">
    <property type="protein sequence ID" value="MBA2933696.1"/>
    <property type="molecule type" value="Genomic_DNA"/>
</dbReference>
<organism evidence="1 2">
    <name type="scientific">Sphingomonas chungangi</name>
    <dbReference type="NCBI Taxonomy" id="2683589"/>
    <lineage>
        <taxon>Bacteria</taxon>
        <taxon>Pseudomonadati</taxon>
        <taxon>Pseudomonadota</taxon>
        <taxon>Alphaproteobacteria</taxon>
        <taxon>Sphingomonadales</taxon>
        <taxon>Sphingomonadaceae</taxon>
        <taxon>Sphingomonas</taxon>
    </lineage>
</organism>
<sequence>MARSGGIDALNIRSVALALCVSPRLIYNHVRDKEDMLALLTDEILRDRMPDLSATDWRTRLRNIAAAVQSAYRDYPGSAAFILSRSANRLGQPNALRVRTAIFGALEEAGLDRHRQEEILVLFSVIVLGSVVVAESLPSDERDMAIARARAEMAFGRGTDMLIQAIELESIACPG</sequence>
<gene>
    <name evidence="1" type="ORF">HZF05_06245</name>
</gene>
<name>A0A838L6A5_9SPHN</name>
<dbReference type="InterPro" id="IPR036271">
    <property type="entry name" value="Tet_transcr_reg_TetR-rel_C_sf"/>
</dbReference>
<dbReference type="Proteomes" id="UP000570166">
    <property type="component" value="Unassembled WGS sequence"/>
</dbReference>
<keyword evidence="2" id="KW-1185">Reference proteome</keyword>
<dbReference type="Gene3D" id="1.10.357.10">
    <property type="entry name" value="Tetracycline Repressor, domain 2"/>
    <property type="match status" value="1"/>
</dbReference>
<dbReference type="SUPFAM" id="SSF48498">
    <property type="entry name" value="Tetracyclin repressor-like, C-terminal domain"/>
    <property type="match status" value="1"/>
</dbReference>
<dbReference type="InterPro" id="IPR009057">
    <property type="entry name" value="Homeodomain-like_sf"/>
</dbReference>
<accession>A0A838L6A5</accession>
<dbReference type="AlphaFoldDB" id="A0A838L6A5"/>
<protein>
    <submittedName>
        <fullName evidence="1">TetR/AcrR family transcriptional regulator C-terminal domain-containing protein</fullName>
    </submittedName>
</protein>
<evidence type="ECO:0000313" key="1">
    <source>
        <dbReference type="EMBL" id="MBA2933696.1"/>
    </source>
</evidence>